<proteinExistence type="predicted"/>
<evidence type="ECO:0008006" key="3">
    <source>
        <dbReference type="Google" id="ProtNLM"/>
    </source>
</evidence>
<reference evidence="1 2" key="1">
    <citation type="submission" date="2022-06" db="EMBL/GenBank/DDBJ databases">
        <title>Rhizosaccharibacter gen. nov. sp. nov. KSS12, endophytic bacteria isolated from sugarcane.</title>
        <authorList>
            <person name="Pitiwittayakul N."/>
        </authorList>
    </citation>
    <scope>NUCLEOTIDE SEQUENCE [LARGE SCALE GENOMIC DNA]</scope>
    <source>
        <strain evidence="1 2">KSS12</strain>
    </source>
</reference>
<name>A0ABT1VW16_9PROT</name>
<protein>
    <recommendedName>
        <fullName evidence="3">AsnC family protein</fullName>
    </recommendedName>
</protein>
<keyword evidence="2" id="KW-1185">Reference proteome</keyword>
<dbReference type="Proteomes" id="UP001524547">
    <property type="component" value="Unassembled WGS sequence"/>
</dbReference>
<sequence length="89" mass="9733">MPRPLDWPRARDAEMLRLLRRPGATLRTVAGVMGVSRCFAQRRTVVLCLRGPEMECASNRAEAGETPLPPGHPISMGAIMVPSQIAPAW</sequence>
<gene>
    <name evidence="1" type="ORF">NFI88_06715</name>
</gene>
<dbReference type="EMBL" id="JAMZEJ010000004">
    <property type="protein sequence ID" value="MCQ8240536.1"/>
    <property type="molecule type" value="Genomic_DNA"/>
</dbReference>
<organism evidence="1 2">
    <name type="scientific">Rhizosaccharibacter radicis</name>
    <dbReference type="NCBI Taxonomy" id="2782605"/>
    <lineage>
        <taxon>Bacteria</taxon>
        <taxon>Pseudomonadati</taxon>
        <taxon>Pseudomonadota</taxon>
        <taxon>Alphaproteobacteria</taxon>
        <taxon>Acetobacterales</taxon>
        <taxon>Acetobacteraceae</taxon>
        <taxon>Rhizosaccharibacter</taxon>
    </lineage>
</organism>
<evidence type="ECO:0000313" key="2">
    <source>
        <dbReference type="Proteomes" id="UP001524547"/>
    </source>
</evidence>
<dbReference type="RefSeq" id="WP_422919285.1">
    <property type="nucleotide sequence ID" value="NZ_JAMZEJ010000004.1"/>
</dbReference>
<comment type="caution">
    <text evidence="1">The sequence shown here is derived from an EMBL/GenBank/DDBJ whole genome shotgun (WGS) entry which is preliminary data.</text>
</comment>
<evidence type="ECO:0000313" key="1">
    <source>
        <dbReference type="EMBL" id="MCQ8240536.1"/>
    </source>
</evidence>
<accession>A0ABT1VW16</accession>